<reference evidence="2" key="1">
    <citation type="submission" date="2023-06" db="EMBL/GenBank/DDBJ databases">
        <title>Draft genome of Marssonina rosae.</title>
        <authorList>
            <person name="Cheng Q."/>
        </authorList>
    </citation>
    <scope>NUCLEOTIDE SEQUENCE</scope>
    <source>
        <strain evidence="2">R4</strain>
    </source>
</reference>
<dbReference type="Pfam" id="PF20150">
    <property type="entry name" value="2EXR"/>
    <property type="match status" value="1"/>
</dbReference>
<dbReference type="Proteomes" id="UP001285354">
    <property type="component" value="Unassembled WGS sequence"/>
</dbReference>
<evidence type="ECO:0000313" key="3">
    <source>
        <dbReference type="Proteomes" id="UP001285354"/>
    </source>
</evidence>
<proteinExistence type="predicted"/>
<dbReference type="PANTHER" id="PTHR35910:SF6">
    <property type="entry name" value="2EXR DOMAIN-CONTAINING PROTEIN"/>
    <property type="match status" value="1"/>
</dbReference>
<accession>A0AAD9WB27</accession>
<dbReference type="AlphaFoldDB" id="A0AAD9WB27"/>
<organism evidence="2 3">
    <name type="scientific">Diplocarpon rosae</name>
    <dbReference type="NCBI Taxonomy" id="946125"/>
    <lineage>
        <taxon>Eukaryota</taxon>
        <taxon>Fungi</taxon>
        <taxon>Dikarya</taxon>
        <taxon>Ascomycota</taxon>
        <taxon>Pezizomycotina</taxon>
        <taxon>Leotiomycetes</taxon>
        <taxon>Helotiales</taxon>
        <taxon>Drepanopezizaceae</taxon>
        <taxon>Diplocarpon</taxon>
    </lineage>
</organism>
<dbReference type="InterPro" id="IPR045518">
    <property type="entry name" value="2EXR"/>
</dbReference>
<name>A0AAD9WB27_9HELO</name>
<gene>
    <name evidence="2" type="ORF">QTJ16_006065</name>
</gene>
<keyword evidence="3" id="KW-1185">Reference proteome</keyword>
<dbReference type="EMBL" id="JAUBYV010000009">
    <property type="protein sequence ID" value="KAK2624872.1"/>
    <property type="molecule type" value="Genomic_DNA"/>
</dbReference>
<evidence type="ECO:0000259" key="1">
    <source>
        <dbReference type="Pfam" id="PF20150"/>
    </source>
</evidence>
<dbReference type="PANTHER" id="PTHR35910">
    <property type="entry name" value="2EXR DOMAIN-CONTAINING PROTEIN"/>
    <property type="match status" value="1"/>
</dbReference>
<feature type="domain" description="2EXR" evidence="1">
    <location>
        <begin position="10"/>
        <end position="154"/>
    </location>
</feature>
<sequence>MTGIALRKRFHCFPKLPLEIRLMIWEAALPGPRLVNVWQGQLKQTSLHHEVETGRQGPAPNEWDLVDEYGEFEETRYDEDQAARVQICRLRAGGWHQRIFWDSHLLGIRSDCPPPSITFVCRESYHVVVRRYAKVFAYPNSVAQTYFDFERDTLYLRPEAFSRYSAYGGLQSILDGLSGPFELEDQASLGRVQRLAISISSSILCTFGLDGILLEVLALFKGLRVLSMVVRDYNQMLVREYGPISGESSADSCLVGPLDIRKAIMFYGGYREQVLNGYLPRVRLPLLENVELVREVIARLKASWAAAANSKKSTLRPTVVPAAIVSPRLKRDLDRVEHLYMVALANSEEAKLRDNLQAAGWNLDDVFGEVGALDDEGFLS</sequence>
<comment type="caution">
    <text evidence="2">The sequence shown here is derived from an EMBL/GenBank/DDBJ whole genome shotgun (WGS) entry which is preliminary data.</text>
</comment>
<protein>
    <recommendedName>
        <fullName evidence="1">2EXR domain-containing protein</fullName>
    </recommendedName>
</protein>
<evidence type="ECO:0000313" key="2">
    <source>
        <dbReference type="EMBL" id="KAK2624872.1"/>
    </source>
</evidence>